<dbReference type="EMBL" id="KV425597">
    <property type="protein sequence ID" value="KZT22266.1"/>
    <property type="molecule type" value="Genomic_DNA"/>
</dbReference>
<dbReference type="InterPro" id="IPR008927">
    <property type="entry name" value="6-PGluconate_DH-like_C_sf"/>
</dbReference>
<evidence type="ECO:0000259" key="1">
    <source>
        <dbReference type="Pfam" id="PF02558"/>
    </source>
</evidence>
<evidence type="ECO:0000259" key="2">
    <source>
        <dbReference type="Pfam" id="PF08546"/>
    </source>
</evidence>
<dbReference type="InterPro" id="IPR013332">
    <property type="entry name" value="KPR_N"/>
</dbReference>
<dbReference type="InParanoid" id="A0A165QDB6"/>
<dbReference type="InterPro" id="IPR051402">
    <property type="entry name" value="KPR-Related"/>
</dbReference>
<protein>
    <submittedName>
        <fullName evidence="3">6-phosphogluconate dehydrogenase C-terminal domain-like protein</fullName>
    </submittedName>
</protein>
<name>A0A165QDB6_9AGAM</name>
<gene>
    <name evidence="3" type="ORF">NEOLEDRAFT_1138159</name>
</gene>
<dbReference type="Proteomes" id="UP000076761">
    <property type="component" value="Unassembled WGS sequence"/>
</dbReference>
<dbReference type="AlphaFoldDB" id="A0A165QDB6"/>
<dbReference type="PANTHER" id="PTHR21708:SF43">
    <property type="entry name" value="KETOPANTOATE REDUCTASE C-TERMINAL DOMAIN-CONTAINING PROTEIN"/>
    <property type="match status" value="1"/>
</dbReference>
<evidence type="ECO:0000313" key="3">
    <source>
        <dbReference type="EMBL" id="KZT22266.1"/>
    </source>
</evidence>
<keyword evidence="4" id="KW-1185">Reference proteome</keyword>
<dbReference type="Pfam" id="PF08546">
    <property type="entry name" value="ApbA_C"/>
    <property type="match status" value="1"/>
</dbReference>
<dbReference type="Pfam" id="PF02558">
    <property type="entry name" value="ApbA"/>
    <property type="match status" value="1"/>
</dbReference>
<dbReference type="InterPro" id="IPR013328">
    <property type="entry name" value="6PGD_dom2"/>
</dbReference>
<feature type="domain" description="Ketopantoate reductase C-terminal" evidence="2">
    <location>
        <begin position="261"/>
        <end position="359"/>
    </location>
</feature>
<evidence type="ECO:0000313" key="4">
    <source>
        <dbReference type="Proteomes" id="UP000076761"/>
    </source>
</evidence>
<dbReference type="FunCoup" id="A0A165QDB6">
    <property type="interactions" value="273"/>
</dbReference>
<dbReference type="STRING" id="1314782.A0A165QDB6"/>
<proteinExistence type="predicted"/>
<dbReference type="SUPFAM" id="SSF48179">
    <property type="entry name" value="6-phosphogluconate dehydrogenase C-terminal domain-like"/>
    <property type="match status" value="1"/>
</dbReference>
<organism evidence="3 4">
    <name type="scientific">Neolentinus lepideus HHB14362 ss-1</name>
    <dbReference type="NCBI Taxonomy" id="1314782"/>
    <lineage>
        <taxon>Eukaryota</taxon>
        <taxon>Fungi</taxon>
        <taxon>Dikarya</taxon>
        <taxon>Basidiomycota</taxon>
        <taxon>Agaricomycotina</taxon>
        <taxon>Agaricomycetes</taxon>
        <taxon>Gloeophyllales</taxon>
        <taxon>Gloeophyllaceae</taxon>
        <taxon>Neolentinus</taxon>
    </lineage>
</organism>
<dbReference type="FunFam" id="1.10.1040.10:FF:000017">
    <property type="entry name" value="2-dehydropantoate 2-reductase"/>
    <property type="match status" value="1"/>
</dbReference>
<feature type="domain" description="Ketopantoate reductase N-terminal" evidence="1">
    <location>
        <begin position="8"/>
        <end position="173"/>
    </location>
</feature>
<dbReference type="Gene3D" id="3.40.50.720">
    <property type="entry name" value="NAD(P)-binding Rossmann-like Domain"/>
    <property type="match status" value="1"/>
</dbReference>
<dbReference type="Gene3D" id="1.10.1040.10">
    <property type="entry name" value="N-(1-d-carboxylethyl)-l-norvaline Dehydrogenase, domain 2"/>
    <property type="match status" value="1"/>
</dbReference>
<dbReference type="OrthoDB" id="3609at2759"/>
<dbReference type="PANTHER" id="PTHR21708">
    <property type="entry name" value="PROBABLE 2-DEHYDROPANTOATE 2-REDUCTASE"/>
    <property type="match status" value="1"/>
</dbReference>
<accession>A0A165QDB6</accession>
<dbReference type="GO" id="GO:0005737">
    <property type="term" value="C:cytoplasm"/>
    <property type="evidence" value="ECO:0007669"/>
    <property type="project" value="TreeGrafter"/>
</dbReference>
<dbReference type="InterPro" id="IPR013752">
    <property type="entry name" value="KPA_reductase"/>
</dbReference>
<reference evidence="3 4" key="1">
    <citation type="journal article" date="2016" name="Mol. Biol. Evol.">
        <title>Comparative Genomics of Early-Diverging Mushroom-Forming Fungi Provides Insights into the Origins of Lignocellulose Decay Capabilities.</title>
        <authorList>
            <person name="Nagy L.G."/>
            <person name="Riley R."/>
            <person name="Tritt A."/>
            <person name="Adam C."/>
            <person name="Daum C."/>
            <person name="Floudas D."/>
            <person name="Sun H."/>
            <person name="Yadav J.S."/>
            <person name="Pangilinan J."/>
            <person name="Larsson K.H."/>
            <person name="Matsuura K."/>
            <person name="Barry K."/>
            <person name="Labutti K."/>
            <person name="Kuo R."/>
            <person name="Ohm R.A."/>
            <person name="Bhattacharya S.S."/>
            <person name="Shirouzu T."/>
            <person name="Yoshinaga Y."/>
            <person name="Martin F.M."/>
            <person name="Grigoriev I.V."/>
            <person name="Hibbett D.S."/>
        </authorList>
    </citation>
    <scope>NUCLEOTIDE SEQUENCE [LARGE SCALE GENOMIC DNA]</scope>
    <source>
        <strain evidence="3 4">HHB14362 ss-1</strain>
    </source>
</reference>
<sequence length="371" mass="41074">MSSELKDVLLVGFGAVGAIYSLILQRSKKARVTVVARSNYDAISSHGMHIKSGKYGDIPSWKPDRLVKSVSDALDRPYSYVVVCTKYIPEVSPTSCMLRPLLSVPYTSNYPQPTYVLLQNGLNVEQDLYTALKDAKIDEEPRIISTAVWIGTNLAEENIVHHNNFDRLSLGIYRPSDFTAASNTTSEQATLDDFASIIIAGGGLASVVPEVRRIKFQKNFWNLAFSSFATLTHHPVTALFRRQNDDKTMPAPYIADVTAELIEKYTIPTLYGVMNEALAVGRAMGYDESALPASVVESTIANTKRLHVVPENKHRASMLLDIENGRPIEVEAIVGEVVRMAHQKGIDVPRIETLYALLLVVQNQILRERGA</sequence>